<evidence type="ECO:0000313" key="4">
    <source>
        <dbReference type="Proteomes" id="UP001515480"/>
    </source>
</evidence>
<feature type="signal peptide" evidence="1">
    <location>
        <begin position="1"/>
        <end position="20"/>
    </location>
</feature>
<dbReference type="Gene3D" id="3.10.180.10">
    <property type="entry name" value="2,3-Dihydroxybiphenyl 1,2-Dioxygenase, domain 1"/>
    <property type="match status" value="1"/>
</dbReference>
<dbReference type="Pfam" id="PF00903">
    <property type="entry name" value="Glyoxalase"/>
    <property type="match status" value="1"/>
</dbReference>
<organism evidence="3 4">
    <name type="scientific">Prymnesium parvum</name>
    <name type="common">Toxic golden alga</name>
    <dbReference type="NCBI Taxonomy" id="97485"/>
    <lineage>
        <taxon>Eukaryota</taxon>
        <taxon>Haptista</taxon>
        <taxon>Haptophyta</taxon>
        <taxon>Prymnesiophyceae</taxon>
        <taxon>Prymnesiales</taxon>
        <taxon>Prymnesiaceae</taxon>
        <taxon>Prymnesium</taxon>
    </lineage>
</organism>
<name>A0AB34JFZ5_PRYPA</name>
<evidence type="ECO:0000256" key="1">
    <source>
        <dbReference type="SAM" id="SignalP"/>
    </source>
</evidence>
<dbReference type="InterPro" id="IPR037523">
    <property type="entry name" value="VOC_core"/>
</dbReference>
<dbReference type="SUPFAM" id="SSF54593">
    <property type="entry name" value="Glyoxalase/Bleomycin resistance protein/Dihydroxybiphenyl dioxygenase"/>
    <property type="match status" value="1"/>
</dbReference>
<protein>
    <recommendedName>
        <fullName evidence="2">VOC domain-containing protein</fullName>
    </recommendedName>
</protein>
<gene>
    <name evidence="3" type="ORF">AB1Y20_023642</name>
</gene>
<dbReference type="AlphaFoldDB" id="A0AB34JFZ5"/>
<dbReference type="Proteomes" id="UP001515480">
    <property type="component" value="Unassembled WGS sequence"/>
</dbReference>
<evidence type="ECO:0000313" key="3">
    <source>
        <dbReference type="EMBL" id="KAL1520172.1"/>
    </source>
</evidence>
<dbReference type="InterPro" id="IPR004360">
    <property type="entry name" value="Glyas_Fos-R_dOase_dom"/>
</dbReference>
<keyword evidence="4" id="KW-1185">Reference proteome</keyword>
<proteinExistence type="predicted"/>
<feature type="domain" description="VOC" evidence="2">
    <location>
        <begin position="35"/>
        <end position="170"/>
    </location>
</feature>
<reference evidence="3 4" key="1">
    <citation type="journal article" date="2024" name="Science">
        <title>Giant polyketide synthase enzymes in the biosynthesis of giant marine polyether toxins.</title>
        <authorList>
            <person name="Fallon T.R."/>
            <person name="Shende V.V."/>
            <person name="Wierzbicki I.H."/>
            <person name="Pendleton A.L."/>
            <person name="Watervoot N.F."/>
            <person name="Auber R.P."/>
            <person name="Gonzalez D.J."/>
            <person name="Wisecaver J.H."/>
            <person name="Moore B.S."/>
        </authorList>
    </citation>
    <scope>NUCLEOTIDE SEQUENCE [LARGE SCALE GENOMIC DNA]</scope>
    <source>
        <strain evidence="3 4">12B1</strain>
    </source>
</reference>
<comment type="caution">
    <text evidence="3">The sequence shown here is derived from an EMBL/GenBank/DDBJ whole genome shotgun (WGS) entry which is preliminary data.</text>
</comment>
<dbReference type="EMBL" id="JBGBPQ010000009">
    <property type="protein sequence ID" value="KAL1520172.1"/>
    <property type="molecule type" value="Genomic_DNA"/>
</dbReference>
<evidence type="ECO:0000259" key="2">
    <source>
        <dbReference type="PROSITE" id="PS51819"/>
    </source>
</evidence>
<accession>A0AB34JFZ5</accession>
<sequence>MLSLAFKFTLITALPALALAFARRSRHIDQSSSARKCSIVANLLVPDVSKTIEWYTRVLGCEVGFTVDTNHGFTIGQVREGTVFGTVKLGEAELMLQTAASLNQDLPLVFSPNSLPAFSGTLYVRGVDPEEVLPRLDQASIVKPPTQAWYGMYEMYVRDPNGYVLCLGVPKGEAP</sequence>
<dbReference type="InterPro" id="IPR029068">
    <property type="entry name" value="Glyas_Bleomycin-R_OHBP_Dase"/>
</dbReference>
<feature type="chain" id="PRO_5044263667" description="VOC domain-containing protein" evidence="1">
    <location>
        <begin position="21"/>
        <end position="175"/>
    </location>
</feature>
<keyword evidence="1" id="KW-0732">Signal</keyword>
<dbReference type="PROSITE" id="PS51819">
    <property type="entry name" value="VOC"/>
    <property type="match status" value="1"/>
</dbReference>